<comment type="caution">
    <text evidence="1">The sequence shown here is derived from an EMBL/GenBank/DDBJ whole genome shotgun (WGS) entry which is preliminary data.</text>
</comment>
<keyword evidence="1" id="KW-0396">Initiation factor</keyword>
<dbReference type="EMBL" id="CM045760">
    <property type="protein sequence ID" value="KAI8028114.1"/>
    <property type="molecule type" value="Genomic_DNA"/>
</dbReference>
<keyword evidence="1" id="KW-0648">Protein biosynthesis</keyword>
<evidence type="ECO:0000313" key="2">
    <source>
        <dbReference type="Proteomes" id="UP001060215"/>
    </source>
</evidence>
<organism evidence="1 2">
    <name type="scientific">Camellia lanceoleosa</name>
    <dbReference type="NCBI Taxonomy" id="1840588"/>
    <lineage>
        <taxon>Eukaryota</taxon>
        <taxon>Viridiplantae</taxon>
        <taxon>Streptophyta</taxon>
        <taxon>Embryophyta</taxon>
        <taxon>Tracheophyta</taxon>
        <taxon>Spermatophyta</taxon>
        <taxon>Magnoliopsida</taxon>
        <taxon>eudicotyledons</taxon>
        <taxon>Gunneridae</taxon>
        <taxon>Pentapetalae</taxon>
        <taxon>asterids</taxon>
        <taxon>Ericales</taxon>
        <taxon>Theaceae</taxon>
        <taxon>Camellia</taxon>
    </lineage>
</organism>
<sequence length="237" mass="27147">MAVVVLVEEKNKRRDLKDFELIKARSEGFKEHLIQIWGFRIRYVACDSKRVKNLKDAVMKSEDGGSKDDNDAEKHIDAHLLKLFAVEDIHGLMCMVKKTPKASLMVVYYAKLTKFYGFDDHLYHAYAWFKLFSLQKSFNKNLSQKDLQLIASSVVLAALSVAPYDNTRGASHLELEHEKEQNLRMANLIGFIIDPKLESREVLSRSSLLTELVLLGFSVLVGASAWVNLLVRLKYHF</sequence>
<protein>
    <submittedName>
        <fullName evidence="1">Eukaryotic translation initiation factor 3 subunit A</fullName>
    </submittedName>
</protein>
<accession>A0ACC0IS74</accession>
<keyword evidence="2" id="KW-1185">Reference proteome</keyword>
<evidence type="ECO:0000313" key="1">
    <source>
        <dbReference type="EMBL" id="KAI8028114.1"/>
    </source>
</evidence>
<gene>
    <name evidence="1" type="ORF">LOK49_LG02G02702</name>
</gene>
<proteinExistence type="predicted"/>
<dbReference type="Proteomes" id="UP001060215">
    <property type="component" value="Chromosome 3"/>
</dbReference>
<reference evidence="1 2" key="1">
    <citation type="journal article" date="2022" name="Plant J.">
        <title>Chromosome-level genome of Camellia lanceoleosa provides a valuable resource for understanding genome evolution and self-incompatibility.</title>
        <authorList>
            <person name="Gong W."/>
            <person name="Xiao S."/>
            <person name="Wang L."/>
            <person name="Liao Z."/>
            <person name="Chang Y."/>
            <person name="Mo W."/>
            <person name="Hu G."/>
            <person name="Li W."/>
            <person name="Zhao G."/>
            <person name="Zhu H."/>
            <person name="Hu X."/>
            <person name="Ji K."/>
            <person name="Xiang X."/>
            <person name="Song Q."/>
            <person name="Yuan D."/>
            <person name="Jin S."/>
            <person name="Zhang L."/>
        </authorList>
    </citation>
    <scope>NUCLEOTIDE SEQUENCE [LARGE SCALE GENOMIC DNA]</scope>
    <source>
        <strain evidence="1">SQ_2022a</strain>
    </source>
</reference>
<name>A0ACC0IS74_9ERIC</name>